<comment type="caution">
    <text evidence="1">The sequence shown here is derived from an EMBL/GenBank/DDBJ whole genome shotgun (WGS) entry which is preliminary data.</text>
</comment>
<organism evidence="1 2">
    <name type="scientific">Dyadobacter psychrotolerans</name>
    <dbReference type="NCBI Taxonomy" id="2541721"/>
    <lineage>
        <taxon>Bacteria</taxon>
        <taxon>Pseudomonadati</taxon>
        <taxon>Bacteroidota</taxon>
        <taxon>Cytophagia</taxon>
        <taxon>Cytophagales</taxon>
        <taxon>Spirosomataceae</taxon>
        <taxon>Dyadobacter</taxon>
    </lineage>
</organism>
<proteinExistence type="predicted"/>
<dbReference type="AlphaFoldDB" id="A0A4R5DTA5"/>
<protein>
    <submittedName>
        <fullName evidence="1">Uncharacterized protein</fullName>
    </submittedName>
</protein>
<accession>A0A4R5DTA5</accession>
<sequence>MYYNSYALTREMNERRIAKLKADLNGLEVCIEACLDADTRKALHRIHGQLNGQIEALQGCNLRRVG</sequence>
<evidence type="ECO:0000313" key="1">
    <source>
        <dbReference type="EMBL" id="TDE17692.1"/>
    </source>
</evidence>
<keyword evidence="2" id="KW-1185">Reference proteome</keyword>
<dbReference type="RefSeq" id="WP_131957558.1">
    <property type="nucleotide sequence ID" value="NZ_SMFL01000002.1"/>
</dbReference>
<gene>
    <name evidence="1" type="ORF">E0F88_07325</name>
</gene>
<name>A0A4R5DTA5_9BACT</name>
<evidence type="ECO:0000313" key="2">
    <source>
        <dbReference type="Proteomes" id="UP000294850"/>
    </source>
</evidence>
<reference evidence="1 2" key="1">
    <citation type="submission" date="2019-03" db="EMBL/GenBank/DDBJ databases">
        <title>Dyadobacter AR-3-6 sp. nov., isolated from arctic soil.</title>
        <authorList>
            <person name="Chaudhary D.K."/>
        </authorList>
    </citation>
    <scope>NUCLEOTIDE SEQUENCE [LARGE SCALE GENOMIC DNA]</scope>
    <source>
        <strain evidence="1 2">AR-3-6</strain>
    </source>
</reference>
<dbReference type="Proteomes" id="UP000294850">
    <property type="component" value="Unassembled WGS sequence"/>
</dbReference>
<dbReference type="EMBL" id="SMFL01000002">
    <property type="protein sequence ID" value="TDE17692.1"/>
    <property type="molecule type" value="Genomic_DNA"/>
</dbReference>